<name>A0A386ZGH7_9NOCA</name>
<feature type="compositionally biased region" description="Low complexity" evidence="1">
    <location>
        <begin position="400"/>
        <end position="460"/>
    </location>
</feature>
<evidence type="ECO:0000313" key="3">
    <source>
        <dbReference type="Proteomes" id="UP000267164"/>
    </source>
</evidence>
<keyword evidence="3" id="KW-1185">Reference proteome</keyword>
<dbReference type="Proteomes" id="UP000267164">
    <property type="component" value="Chromosome"/>
</dbReference>
<dbReference type="KEGG" id="nyu:D7D52_25340"/>
<organism evidence="2 3">
    <name type="scientific">Nocardia yunnanensis</name>
    <dbReference type="NCBI Taxonomy" id="2382165"/>
    <lineage>
        <taxon>Bacteria</taxon>
        <taxon>Bacillati</taxon>
        <taxon>Actinomycetota</taxon>
        <taxon>Actinomycetes</taxon>
        <taxon>Mycobacteriales</taxon>
        <taxon>Nocardiaceae</taxon>
        <taxon>Nocardia</taxon>
    </lineage>
</organism>
<dbReference type="EMBL" id="CP032568">
    <property type="protein sequence ID" value="AYF76587.1"/>
    <property type="molecule type" value="Genomic_DNA"/>
</dbReference>
<feature type="compositionally biased region" description="Low complexity" evidence="1">
    <location>
        <begin position="525"/>
        <end position="595"/>
    </location>
</feature>
<gene>
    <name evidence="2" type="ORF">D7D52_25340</name>
</gene>
<dbReference type="AlphaFoldDB" id="A0A386ZGH7"/>
<sequence>MDGEEERFMADDNAFTNLRNDGAKGVYFDSGAAQTMAQQAADMLTVVNAALALVQQEKDLPPFNQRTSGKMLADKFNAAMKRLGGTVATDHQEVLTSMGEAFVAANKEYADADQTSAVNFDHNVGARFSGMHASTGQPGLATSSLAALTQHVDSVSLPGWGQSRRGNVYGWSGTSKDDYSDKLNAADGHVGTSEATNLSSLAHGAGISLDGKAITPEPGSQYGWDDFHNHWQYIHDSTILGDLAKSAQDWKTAAAYIKSQAETFTTTKDQYLTGYQGDTSVGDKVWASDAAKQARDGIGRYLANVKTLTDSMELMSANLAVAEGWLKKLQNFLPYQKLADTTEIITGGESAVVMPISQASVDEAMAEMRQAWDEWYGNGVKDSSGAVPIIPDPKAAVVVTPPQQQQQDQQQQQPSGGPNGSPAGSPTGTPQTQTPNLDANPTQPTDPNNPTTDKNPTNTDTTQQTLQTLITQAGTVLQSGITALEQGVEKVASAVEQGLQTTQTTAKTTEPTDLQNQLTQQLQDMGLTPNANTPGGTPSGGSPSTPTGLGSPQTPKTQLSPRSSTPEATTETESETTTTSRAGLASSSSSSSSTGSTGGMGGSPMAAGSQQGQGKEHKRPQFLTNLENFEEVLGEVPAAVTPVAEK</sequence>
<feature type="region of interest" description="Disordered" evidence="1">
    <location>
        <begin position="398"/>
        <end position="460"/>
    </location>
</feature>
<reference evidence="2 3" key="1">
    <citation type="submission" date="2018-09" db="EMBL/GenBank/DDBJ databases">
        <title>Nocardia yunnanensis sp. nov., an actinomycete isolated from a soil sample.</title>
        <authorList>
            <person name="Zhang J."/>
        </authorList>
    </citation>
    <scope>NUCLEOTIDE SEQUENCE [LARGE SCALE GENOMIC DNA]</scope>
    <source>
        <strain evidence="2 3">CFHS0054</strain>
    </source>
</reference>
<feature type="region of interest" description="Disordered" evidence="1">
    <location>
        <begin position="525"/>
        <end position="646"/>
    </location>
</feature>
<proteinExistence type="predicted"/>
<dbReference type="OrthoDB" id="4571380at2"/>
<accession>A0A386ZGH7</accession>
<evidence type="ECO:0000313" key="2">
    <source>
        <dbReference type="EMBL" id="AYF76587.1"/>
    </source>
</evidence>
<protein>
    <submittedName>
        <fullName evidence="2">Uncharacterized protein</fullName>
    </submittedName>
</protein>
<evidence type="ECO:0000256" key="1">
    <source>
        <dbReference type="SAM" id="MobiDB-lite"/>
    </source>
</evidence>